<accession>A0A927GI86</accession>
<dbReference type="RefSeq" id="WP_191004030.1">
    <property type="nucleotide sequence ID" value="NZ_JACXAD010000004.1"/>
</dbReference>
<dbReference type="Proteomes" id="UP000612233">
    <property type="component" value="Unassembled WGS sequence"/>
</dbReference>
<protein>
    <recommendedName>
        <fullName evidence="3">Lipocalin-like domain-containing protein</fullName>
    </recommendedName>
</protein>
<organism evidence="1 2">
    <name type="scientific">Hymenobacter montanus</name>
    <dbReference type="NCBI Taxonomy" id="2771359"/>
    <lineage>
        <taxon>Bacteria</taxon>
        <taxon>Pseudomonadati</taxon>
        <taxon>Bacteroidota</taxon>
        <taxon>Cytophagia</taxon>
        <taxon>Cytophagales</taxon>
        <taxon>Hymenobacteraceae</taxon>
        <taxon>Hymenobacter</taxon>
    </lineage>
</organism>
<evidence type="ECO:0000313" key="2">
    <source>
        <dbReference type="Proteomes" id="UP000612233"/>
    </source>
</evidence>
<dbReference type="PROSITE" id="PS51257">
    <property type="entry name" value="PROKAR_LIPOPROTEIN"/>
    <property type="match status" value="1"/>
</dbReference>
<reference evidence="1" key="1">
    <citation type="submission" date="2020-09" db="EMBL/GenBank/DDBJ databases">
        <authorList>
            <person name="Kim M.K."/>
        </authorList>
    </citation>
    <scope>NUCLEOTIDE SEQUENCE</scope>
    <source>
        <strain evidence="1">BT664</strain>
    </source>
</reference>
<comment type="caution">
    <text evidence="1">The sequence shown here is derived from an EMBL/GenBank/DDBJ whole genome shotgun (WGS) entry which is preliminary data.</text>
</comment>
<evidence type="ECO:0008006" key="3">
    <source>
        <dbReference type="Google" id="ProtNLM"/>
    </source>
</evidence>
<proteinExistence type="predicted"/>
<gene>
    <name evidence="1" type="ORF">IC235_04750</name>
</gene>
<evidence type="ECO:0000313" key="1">
    <source>
        <dbReference type="EMBL" id="MBD2767198.1"/>
    </source>
</evidence>
<dbReference type="EMBL" id="JACXAD010000004">
    <property type="protein sequence ID" value="MBD2767198.1"/>
    <property type="molecule type" value="Genomic_DNA"/>
</dbReference>
<dbReference type="AlphaFoldDB" id="A0A927GI86"/>
<name>A0A927GI86_9BACT</name>
<keyword evidence="2" id="KW-1185">Reference proteome</keyword>
<sequence>MKIITLNALTLAMVASCCLFTSCEKDEEKEEFILKSRTDLLTTKNWRVSAVSFVAGTTTTDVYALLPACEKDDFVKFNTNKSLLFDKGPLRCDPSSPQTTTGSWDLTVNDTKLTTRESPTASGKLFDVVDISESTLTLSRPTTFRGVAGTETRISTAF</sequence>